<name>A0ABZ0TQC0_9SPHI</name>
<comment type="subcellular location">
    <subcellularLocation>
        <location evidence="1">Membrane</location>
        <topology evidence="1">Multi-pass membrane protein</topology>
    </subcellularLocation>
</comment>
<protein>
    <submittedName>
        <fullName evidence="7">TspO/MBR family protein</fullName>
    </submittedName>
</protein>
<feature type="transmembrane region" description="Helical" evidence="6">
    <location>
        <begin position="114"/>
        <end position="132"/>
    </location>
</feature>
<gene>
    <name evidence="7" type="ORF">SNE25_07355</name>
</gene>
<dbReference type="Proteomes" id="UP001324380">
    <property type="component" value="Chromosome"/>
</dbReference>
<dbReference type="CDD" id="cd15904">
    <property type="entry name" value="TSPO_MBR"/>
    <property type="match status" value="1"/>
</dbReference>
<keyword evidence="3 6" id="KW-0812">Transmembrane</keyword>
<keyword evidence="8" id="KW-1185">Reference proteome</keyword>
<organism evidence="7 8">
    <name type="scientific">Mucilaginibacter sabulilitoris</name>
    <dbReference type="NCBI Taxonomy" id="1173583"/>
    <lineage>
        <taxon>Bacteria</taxon>
        <taxon>Pseudomonadati</taxon>
        <taxon>Bacteroidota</taxon>
        <taxon>Sphingobacteriia</taxon>
        <taxon>Sphingobacteriales</taxon>
        <taxon>Sphingobacteriaceae</taxon>
        <taxon>Mucilaginibacter</taxon>
    </lineage>
</organism>
<evidence type="ECO:0000256" key="3">
    <source>
        <dbReference type="ARBA" id="ARBA00022692"/>
    </source>
</evidence>
<reference evidence="7 8" key="1">
    <citation type="submission" date="2023-11" db="EMBL/GenBank/DDBJ databases">
        <title>Analysis of the Genomes of Mucilaginibacter gossypii cycad 4 and M. sabulilitoris SNA2: microbes with the potential for plant growth promotion.</title>
        <authorList>
            <person name="Hirsch A.M."/>
            <person name="Humm E."/>
            <person name="Rubbi M."/>
            <person name="Del Vecchio G."/>
            <person name="Ha S.M."/>
            <person name="Pellegrini M."/>
            <person name="Gunsalus R.P."/>
        </authorList>
    </citation>
    <scope>NUCLEOTIDE SEQUENCE [LARGE SCALE GENOMIC DNA]</scope>
    <source>
        <strain evidence="7 8">SNA2</strain>
    </source>
</reference>
<dbReference type="PIRSF" id="PIRSF005859">
    <property type="entry name" value="PBR"/>
    <property type="match status" value="1"/>
</dbReference>
<dbReference type="RefSeq" id="WP_321564452.1">
    <property type="nucleotide sequence ID" value="NZ_CP139558.1"/>
</dbReference>
<dbReference type="PANTHER" id="PTHR10057:SF0">
    <property type="entry name" value="TRANSLOCATOR PROTEIN"/>
    <property type="match status" value="1"/>
</dbReference>
<dbReference type="Pfam" id="PF03073">
    <property type="entry name" value="TspO_MBR"/>
    <property type="match status" value="1"/>
</dbReference>
<comment type="similarity">
    <text evidence="2">Belongs to the TspO/BZRP family.</text>
</comment>
<feature type="transmembrane region" description="Helical" evidence="6">
    <location>
        <begin position="144"/>
        <end position="163"/>
    </location>
</feature>
<dbReference type="PANTHER" id="PTHR10057">
    <property type="entry name" value="PERIPHERAL-TYPE BENZODIAZEPINE RECEPTOR"/>
    <property type="match status" value="1"/>
</dbReference>
<sequence length="165" mass="19027">MSSTASIRKFQFFPFVISLLITLTIGFVAAFFTRPEIQGWYSTLKKPSFNPPPQVFAPVWTTLYVLIATAAYLVWKHRSRKPVYKVTRGIYFIQLFLNFSWSIVFFGLHQVGGALVIILLLWASIVLTIQWFSKFNKVAGWLLWPYLLWVSFAAVLNGSIYFLNS</sequence>
<keyword evidence="5 6" id="KW-0472">Membrane</keyword>
<dbReference type="InterPro" id="IPR038330">
    <property type="entry name" value="TspO/MBR-related_sf"/>
</dbReference>
<proteinExistence type="inferred from homology"/>
<evidence type="ECO:0000313" key="8">
    <source>
        <dbReference type="Proteomes" id="UP001324380"/>
    </source>
</evidence>
<dbReference type="Gene3D" id="1.20.1260.100">
    <property type="entry name" value="TspO/MBR protein"/>
    <property type="match status" value="1"/>
</dbReference>
<feature type="transmembrane region" description="Helical" evidence="6">
    <location>
        <begin position="53"/>
        <end position="74"/>
    </location>
</feature>
<evidence type="ECO:0000313" key="7">
    <source>
        <dbReference type="EMBL" id="WPU95340.1"/>
    </source>
</evidence>
<evidence type="ECO:0000256" key="1">
    <source>
        <dbReference type="ARBA" id="ARBA00004141"/>
    </source>
</evidence>
<evidence type="ECO:0000256" key="5">
    <source>
        <dbReference type="ARBA" id="ARBA00023136"/>
    </source>
</evidence>
<evidence type="ECO:0000256" key="6">
    <source>
        <dbReference type="SAM" id="Phobius"/>
    </source>
</evidence>
<feature type="transmembrane region" description="Helical" evidence="6">
    <location>
        <begin position="12"/>
        <end position="33"/>
    </location>
</feature>
<evidence type="ECO:0000256" key="2">
    <source>
        <dbReference type="ARBA" id="ARBA00007524"/>
    </source>
</evidence>
<keyword evidence="4 6" id="KW-1133">Transmembrane helix</keyword>
<evidence type="ECO:0000256" key="4">
    <source>
        <dbReference type="ARBA" id="ARBA00022989"/>
    </source>
</evidence>
<accession>A0ABZ0TQC0</accession>
<feature type="transmembrane region" description="Helical" evidence="6">
    <location>
        <begin position="86"/>
        <end position="108"/>
    </location>
</feature>
<dbReference type="InterPro" id="IPR004307">
    <property type="entry name" value="TspO_MBR"/>
</dbReference>
<dbReference type="EMBL" id="CP139558">
    <property type="protein sequence ID" value="WPU95340.1"/>
    <property type="molecule type" value="Genomic_DNA"/>
</dbReference>